<reference evidence="2 3" key="1">
    <citation type="journal article" date="2014" name="Genome Announc.">
        <title>Draft Genome Sequence of Streptomyces fradiae ATCC 19609, a Strain Highly Sensitive to Antibiotics.</title>
        <authorList>
            <person name="Bekker O.B."/>
            <person name="Klimina K.M."/>
            <person name="Vatlin A.A."/>
            <person name="Zakharevich N.V."/>
            <person name="Kasianov A.S."/>
            <person name="Danilenko V.N."/>
        </authorList>
    </citation>
    <scope>NUCLEOTIDE SEQUENCE [LARGE SCALE GENOMIC DNA]</scope>
    <source>
        <strain evidence="2 3">ATCC 19609</strain>
    </source>
</reference>
<feature type="compositionally biased region" description="Polar residues" evidence="1">
    <location>
        <begin position="287"/>
        <end position="302"/>
    </location>
</feature>
<evidence type="ECO:0000256" key="1">
    <source>
        <dbReference type="SAM" id="MobiDB-lite"/>
    </source>
</evidence>
<evidence type="ECO:0000313" key="2">
    <source>
        <dbReference type="EMBL" id="RKM90960.1"/>
    </source>
</evidence>
<proteinExistence type="predicted"/>
<dbReference type="Proteomes" id="UP000028058">
    <property type="component" value="Unassembled WGS sequence"/>
</dbReference>
<evidence type="ECO:0000313" key="3">
    <source>
        <dbReference type="Proteomes" id="UP000028058"/>
    </source>
</evidence>
<comment type="caution">
    <text evidence="2">The sequence shown here is derived from an EMBL/GenBank/DDBJ whole genome shotgun (WGS) entry which is preliminary data.</text>
</comment>
<sequence length="302" mass="32517">MRIAHLTTAARDALAVRYPSEPAVTTLTITTTHHPARHTLGYDSEAVTARHGDSTHTCLDLSDTVFAEDLDEHAEDRLAITGSLPPLTLRLAPDPISPPAAELDTRTRLFLLSIHARAAAHGPTLTKPQVLTLANLAYETNDTARHDSPHAHTQLTAYQTIAAEHGLTLPPKATIQLLTDTARLAVRTMAHYTQPRPLDIELPAGHIGNTPAWLAHQAVCRFPDGTTRRESIYNTPALSAVLKALATLQTPATGDRLRLCLTDAPTHPTGQGLDHGPEPEAVHRPGCQTSHPGRSSSPSVRK</sequence>
<dbReference type="EMBL" id="JNAD02000020">
    <property type="protein sequence ID" value="RKM90960.1"/>
    <property type="molecule type" value="Genomic_DNA"/>
</dbReference>
<keyword evidence="3" id="KW-1185">Reference proteome</keyword>
<dbReference type="AlphaFoldDB" id="A0A3R7EJH6"/>
<dbReference type="OrthoDB" id="4338495at2"/>
<accession>A0A3R7EJH6</accession>
<name>A0A3R7EJH6_9ACTN</name>
<gene>
    <name evidence="2" type="ORF">SFRA_030490</name>
</gene>
<protein>
    <submittedName>
        <fullName evidence="2">Uncharacterized protein</fullName>
    </submittedName>
</protein>
<feature type="region of interest" description="Disordered" evidence="1">
    <location>
        <begin position="264"/>
        <end position="302"/>
    </location>
</feature>
<organism evidence="2 3">
    <name type="scientific">Streptomyces xinghaiensis</name>
    <dbReference type="NCBI Taxonomy" id="1038928"/>
    <lineage>
        <taxon>Bacteria</taxon>
        <taxon>Bacillati</taxon>
        <taxon>Actinomycetota</taxon>
        <taxon>Actinomycetes</taxon>
        <taxon>Kitasatosporales</taxon>
        <taxon>Streptomycetaceae</taxon>
        <taxon>Streptomyces</taxon>
    </lineage>
</organism>
<dbReference type="RefSeq" id="WP_050364361.1">
    <property type="nucleotide sequence ID" value="NZ_JNAD02000020.1"/>
</dbReference>